<sequence length="316" mass="36331">MKLDRLLAIVVLLINRGRVQAKDLADTFEVSIRTIYRDIDTLGQAGIPVVTYQGASGGIGLAEGYRLDRNVLTDKDLASIVTALRSVSTSHTNVARDLLMEKLSSIVPEAKNEDFQANTSRFIVDYSMWTHPEALQIKLQLIEQGMDQLQPISFTYCSAEGTQTHRTTDPHTLVLKKHSWYLYAFCHERNEFRMFKLVRMRDVTLAQGSFERKPINLQDRPWQQDWATPDNKVPLTLRFHERIRHIAVEWFGIESVIPDDEGYFISQVAFPEDNWLYGFILGFGADVEVLEPLHIREEIRRIAEQIVQNYKAPPLT</sequence>
<name>A0A0M9BSM0_9BACL</name>
<reference evidence="4 5" key="1">
    <citation type="submission" date="2015-08" db="EMBL/GenBank/DDBJ databases">
        <title>Draft genome sequence of cellulolytic and xylanolytic Paenibacillus sp. A59, isolated from a decaying forest soil from Patagonia, Argentina.</title>
        <authorList>
            <person name="Ghio S."/>
            <person name="Caceres A.M."/>
            <person name="Talia P."/>
            <person name="Grasso D."/>
            <person name="Campos E."/>
        </authorList>
    </citation>
    <scope>NUCLEOTIDE SEQUENCE [LARGE SCALE GENOMIC DNA]</scope>
    <source>
        <strain evidence="4 5">A59</strain>
    </source>
</reference>
<dbReference type="GO" id="GO:0003700">
    <property type="term" value="F:DNA-binding transcription factor activity"/>
    <property type="evidence" value="ECO:0007669"/>
    <property type="project" value="InterPro"/>
</dbReference>
<dbReference type="InterPro" id="IPR057727">
    <property type="entry name" value="WCX_dom"/>
</dbReference>
<dbReference type="InterPro" id="IPR036390">
    <property type="entry name" value="WH_DNA-bd_sf"/>
</dbReference>
<gene>
    <name evidence="4" type="ORF">AMS66_04370</name>
</gene>
<dbReference type="RefSeq" id="WP_053779632.1">
    <property type="nucleotide sequence ID" value="NZ_LITU01000036.1"/>
</dbReference>
<dbReference type="PANTHER" id="PTHR34580">
    <property type="match status" value="1"/>
</dbReference>
<accession>A0A0M9BSM0</accession>
<dbReference type="SUPFAM" id="SSF46785">
    <property type="entry name" value="Winged helix' DNA-binding domain"/>
    <property type="match status" value="1"/>
</dbReference>
<protein>
    <submittedName>
        <fullName evidence="4">Transcriptional regulator</fullName>
    </submittedName>
</protein>
<organism evidence="4 5">
    <name type="scientific">Paenibacillus xylanivorans</name>
    <dbReference type="NCBI Taxonomy" id="1705561"/>
    <lineage>
        <taxon>Bacteria</taxon>
        <taxon>Bacillati</taxon>
        <taxon>Bacillota</taxon>
        <taxon>Bacilli</taxon>
        <taxon>Bacillales</taxon>
        <taxon>Paenibacillaceae</taxon>
        <taxon>Paenibacillus</taxon>
    </lineage>
</organism>
<proteinExistence type="predicted"/>
<dbReference type="PANTHER" id="PTHR34580:SF8">
    <property type="entry name" value="WYL DOMAIN-CONTAINING PROTEIN"/>
    <property type="match status" value="1"/>
</dbReference>
<dbReference type="EMBL" id="LITU01000036">
    <property type="protein sequence ID" value="KOY17506.1"/>
    <property type="molecule type" value="Genomic_DNA"/>
</dbReference>
<evidence type="ECO:0000256" key="2">
    <source>
        <dbReference type="ARBA" id="ARBA00023163"/>
    </source>
</evidence>
<evidence type="ECO:0000256" key="1">
    <source>
        <dbReference type="ARBA" id="ARBA00023015"/>
    </source>
</evidence>
<dbReference type="Gene3D" id="1.10.10.10">
    <property type="entry name" value="Winged helix-like DNA-binding domain superfamily/Winged helix DNA-binding domain"/>
    <property type="match status" value="1"/>
</dbReference>
<dbReference type="InterPro" id="IPR036388">
    <property type="entry name" value="WH-like_DNA-bd_sf"/>
</dbReference>
<feature type="domain" description="HTH deoR-type" evidence="3">
    <location>
        <begin position="2"/>
        <end position="57"/>
    </location>
</feature>
<keyword evidence="5" id="KW-1185">Reference proteome</keyword>
<dbReference type="InterPro" id="IPR051534">
    <property type="entry name" value="CBASS_pafABC_assoc_protein"/>
</dbReference>
<dbReference type="AlphaFoldDB" id="A0A0M9BSM0"/>
<dbReference type="OrthoDB" id="9815009at2"/>
<dbReference type="InterPro" id="IPR001034">
    <property type="entry name" value="DeoR_HTH"/>
</dbReference>
<dbReference type="PATRIC" id="fig|1705561.3.peg.545"/>
<keyword evidence="1" id="KW-0805">Transcription regulation</keyword>
<dbReference type="Pfam" id="PF25583">
    <property type="entry name" value="WCX"/>
    <property type="match status" value="1"/>
</dbReference>
<keyword evidence="2" id="KW-0804">Transcription</keyword>
<evidence type="ECO:0000259" key="3">
    <source>
        <dbReference type="PROSITE" id="PS51000"/>
    </source>
</evidence>
<dbReference type="InterPro" id="IPR028349">
    <property type="entry name" value="PafC-like"/>
</dbReference>
<dbReference type="PROSITE" id="PS52050">
    <property type="entry name" value="WYL"/>
    <property type="match status" value="1"/>
</dbReference>
<evidence type="ECO:0000313" key="5">
    <source>
        <dbReference type="Proteomes" id="UP000037688"/>
    </source>
</evidence>
<dbReference type="PIRSF" id="PIRSF016838">
    <property type="entry name" value="PafC"/>
    <property type="match status" value="1"/>
</dbReference>
<dbReference type="Pfam" id="PF13280">
    <property type="entry name" value="WYL"/>
    <property type="match status" value="1"/>
</dbReference>
<evidence type="ECO:0000313" key="4">
    <source>
        <dbReference type="EMBL" id="KOY17506.1"/>
    </source>
</evidence>
<comment type="caution">
    <text evidence="4">The sequence shown here is derived from an EMBL/GenBank/DDBJ whole genome shotgun (WGS) entry which is preliminary data.</text>
</comment>
<dbReference type="InterPro" id="IPR026881">
    <property type="entry name" value="WYL_dom"/>
</dbReference>
<dbReference type="Proteomes" id="UP000037688">
    <property type="component" value="Unassembled WGS sequence"/>
</dbReference>
<dbReference type="Pfam" id="PF08279">
    <property type="entry name" value="HTH_11"/>
    <property type="match status" value="1"/>
</dbReference>
<dbReference type="InterPro" id="IPR013196">
    <property type="entry name" value="HTH_11"/>
</dbReference>
<dbReference type="PROSITE" id="PS51000">
    <property type="entry name" value="HTH_DEOR_2"/>
    <property type="match status" value="1"/>
</dbReference>